<keyword evidence="2" id="KW-0131">Cell cycle</keyword>
<dbReference type="Pfam" id="PF09759">
    <property type="entry name" value="Atx10homo_assoc"/>
    <property type="match status" value="1"/>
</dbReference>
<proteinExistence type="predicted"/>
<dbReference type="InterPro" id="IPR019156">
    <property type="entry name" value="Ataxin-10_domain"/>
</dbReference>
<evidence type="ECO:0000313" key="4">
    <source>
        <dbReference type="EMBL" id="KCW54875.1"/>
    </source>
</evidence>
<evidence type="ECO:0000259" key="3">
    <source>
        <dbReference type="Pfam" id="PF09759"/>
    </source>
</evidence>
<name>A0A059ANA3_EUCGR</name>
<gene>
    <name evidence="4" type="ORF">EUGRSUZ_I00835</name>
</gene>
<dbReference type="AlphaFoldDB" id="A0A059ANA3"/>
<dbReference type="InParanoid" id="A0A059ANA3"/>
<protein>
    <recommendedName>
        <fullName evidence="3">Ataxin-10 domain-containing protein</fullName>
    </recommendedName>
</protein>
<feature type="domain" description="Ataxin-10" evidence="3">
    <location>
        <begin position="223"/>
        <end position="310"/>
    </location>
</feature>
<dbReference type="GO" id="GO:0005829">
    <property type="term" value="C:cytosol"/>
    <property type="evidence" value="ECO:0000318"/>
    <property type="project" value="GO_Central"/>
</dbReference>
<organism evidence="4">
    <name type="scientific">Eucalyptus grandis</name>
    <name type="common">Flooded gum</name>
    <dbReference type="NCBI Taxonomy" id="71139"/>
    <lineage>
        <taxon>Eukaryota</taxon>
        <taxon>Viridiplantae</taxon>
        <taxon>Streptophyta</taxon>
        <taxon>Embryophyta</taxon>
        <taxon>Tracheophyta</taxon>
        <taxon>Spermatophyta</taxon>
        <taxon>Magnoliopsida</taxon>
        <taxon>eudicotyledons</taxon>
        <taxon>Gunneridae</taxon>
        <taxon>Pentapetalae</taxon>
        <taxon>rosids</taxon>
        <taxon>malvids</taxon>
        <taxon>Myrtales</taxon>
        <taxon>Myrtaceae</taxon>
        <taxon>Myrtoideae</taxon>
        <taxon>Eucalypteae</taxon>
        <taxon>Eucalyptus</taxon>
    </lineage>
</organism>
<evidence type="ECO:0000256" key="1">
    <source>
        <dbReference type="ARBA" id="ARBA00022618"/>
    </source>
</evidence>
<keyword evidence="1" id="KW-0132">Cell division</keyword>
<dbReference type="GO" id="GO:0051301">
    <property type="term" value="P:cell division"/>
    <property type="evidence" value="ECO:0007669"/>
    <property type="project" value="UniProtKB-KW"/>
</dbReference>
<dbReference type="eggNOG" id="KOG2676">
    <property type="taxonomic scope" value="Eukaryota"/>
</dbReference>
<evidence type="ECO:0000256" key="2">
    <source>
        <dbReference type="ARBA" id="ARBA00023306"/>
    </source>
</evidence>
<dbReference type="OMA" id="LMLARIW"/>
<dbReference type="Gramene" id="KCW54875">
    <property type="protein sequence ID" value="KCW54875"/>
    <property type="gene ID" value="EUGRSUZ_I00835"/>
</dbReference>
<accession>A0A059ANA3</accession>
<dbReference type="EMBL" id="KK198761">
    <property type="protein sequence ID" value="KCW54875.1"/>
    <property type="molecule type" value="Genomic_DNA"/>
</dbReference>
<dbReference type="PANTHER" id="PTHR13255:SF0">
    <property type="entry name" value="ATAXIN-10"/>
    <property type="match status" value="1"/>
</dbReference>
<reference evidence="4" key="1">
    <citation type="submission" date="2013-07" db="EMBL/GenBank/DDBJ databases">
        <title>The genome of Eucalyptus grandis.</title>
        <authorList>
            <person name="Schmutz J."/>
            <person name="Hayes R."/>
            <person name="Myburg A."/>
            <person name="Tuskan G."/>
            <person name="Grattapaglia D."/>
            <person name="Rokhsar D.S."/>
        </authorList>
    </citation>
    <scope>NUCLEOTIDE SEQUENCE</scope>
    <source>
        <tissue evidence="4">Leaf extractions</tissue>
    </source>
</reference>
<dbReference type="PANTHER" id="PTHR13255">
    <property type="entry name" value="ATAXIN-10"/>
    <property type="match status" value="1"/>
</dbReference>
<dbReference type="InterPro" id="IPR051374">
    <property type="entry name" value="Ataxin-10/CTR86_families"/>
</dbReference>
<sequence length="314" mass="35209">MHTNALDCGAIRTALQALANVSLTGERHQQTIWVQFFPNEFLMLARIWSQDIVDPLCIIPDTCQDGNPVHLAELCGDPGLSLVSEIARTSLVVGFLEEWSRWLLSVICLEESHLPNLFAKLAVATAYDSKDVQMGFDEFSPDQAFLISIPVLSPCLVILGYTLTMLRDICAQDGARRLIGNTKDTTGTLSPHPPSIIRKAINQGQHQGNADSKQWKQCPYKGFRRDTVVVTSNCLYRTRSMQDEIRCKDGVILLMQQEWGIWTVRNLFEGNTENQQAVAELELQRTINILEIAKLGLRVEMDQKTGRPKLVNST</sequence>